<dbReference type="EC" id="5.4.99.62" evidence="2 6"/>
<feature type="binding site" evidence="6">
    <location>
        <position position="28"/>
    </location>
    <ligand>
        <name>substrate</name>
    </ligand>
</feature>
<keyword evidence="8" id="KW-1185">Reference proteome</keyword>
<dbReference type="RefSeq" id="WP_191811214.1">
    <property type="nucleotide sequence ID" value="NZ_JACSQT010000001.1"/>
</dbReference>
<dbReference type="GO" id="GO:0062193">
    <property type="term" value="F:D-ribose pyranase activity"/>
    <property type="evidence" value="ECO:0007669"/>
    <property type="project" value="UniProtKB-EC"/>
</dbReference>
<evidence type="ECO:0000256" key="6">
    <source>
        <dbReference type="HAMAP-Rule" id="MF_01661"/>
    </source>
</evidence>
<dbReference type="InterPro" id="IPR023750">
    <property type="entry name" value="RbsD-like_sf"/>
</dbReference>
<dbReference type="InterPro" id="IPR023064">
    <property type="entry name" value="D-ribose_pyranase"/>
</dbReference>
<comment type="pathway">
    <text evidence="6">Carbohydrate metabolism; D-ribose degradation; D-ribose 5-phosphate from beta-D-ribopyranose: step 1/2.</text>
</comment>
<dbReference type="Proteomes" id="UP000657931">
    <property type="component" value="Unassembled WGS sequence"/>
</dbReference>
<evidence type="ECO:0000256" key="4">
    <source>
        <dbReference type="ARBA" id="ARBA00023235"/>
    </source>
</evidence>
<dbReference type="Pfam" id="PF05025">
    <property type="entry name" value="RbsD_FucU"/>
    <property type="match status" value="1"/>
</dbReference>
<keyword evidence="4 6" id="KW-0413">Isomerase</keyword>
<dbReference type="HAMAP" id="MF_01661">
    <property type="entry name" value="D_rib_pyranase"/>
    <property type="match status" value="1"/>
</dbReference>
<keyword evidence="5 6" id="KW-0119">Carbohydrate metabolism</keyword>
<feature type="binding site" evidence="6">
    <location>
        <position position="96"/>
    </location>
    <ligand>
        <name>substrate</name>
    </ligand>
</feature>
<dbReference type="PANTHER" id="PTHR37831:SF1">
    <property type="entry name" value="D-RIBOSE PYRANASE"/>
    <property type="match status" value="1"/>
</dbReference>
<comment type="function">
    <text evidence="6">Catalyzes the interconversion of beta-pyran and beta-furan forms of D-ribose.</text>
</comment>
<accession>A0ABR8QL59</accession>
<comment type="subcellular location">
    <subcellularLocation>
        <location evidence="6">Cytoplasm</location>
    </subcellularLocation>
</comment>
<keyword evidence="3 6" id="KW-0963">Cytoplasm</keyword>
<dbReference type="InterPro" id="IPR007721">
    <property type="entry name" value="RbsD_FucU"/>
</dbReference>
<proteinExistence type="inferred from homology"/>
<evidence type="ECO:0000256" key="5">
    <source>
        <dbReference type="ARBA" id="ARBA00023277"/>
    </source>
</evidence>
<evidence type="ECO:0000256" key="3">
    <source>
        <dbReference type="ARBA" id="ARBA00022490"/>
    </source>
</evidence>
<comment type="caution">
    <text evidence="7">The sequence shown here is derived from an EMBL/GenBank/DDBJ whole genome shotgun (WGS) entry which is preliminary data.</text>
</comment>
<feature type="active site" description="Proton donor" evidence="6">
    <location>
        <position position="20"/>
    </location>
</feature>
<dbReference type="Gene3D" id="3.40.1650.10">
    <property type="entry name" value="RbsD-like domain"/>
    <property type="match status" value="1"/>
</dbReference>
<dbReference type="EMBL" id="JACSQT010000001">
    <property type="protein sequence ID" value="MBD7936253.1"/>
    <property type="molecule type" value="Genomic_DNA"/>
</dbReference>
<dbReference type="PANTHER" id="PTHR37831">
    <property type="entry name" value="D-RIBOSE PYRANASE"/>
    <property type="match status" value="1"/>
</dbReference>
<reference evidence="7 8" key="1">
    <citation type="submission" date="2020-08" db="EMBL/GenBank/DDBJ databases">
        <title>A Genomic Blueprint of the Chicken Gut Microbiome.</title>
        <authorList>
            <person name="Gilroy R."/>
            <person name="Ravi A."/>
            <person name="Getino M."/>
            <person name="Pursley I."/>
            <person name="Horton D.L."/>
            <person name="Alikhan N.-F."/>
            <person name="Baker D."/>
            <person name="Gharbi K."/>
            <person name="Hall N."/>
            <person name="Watson M."/>
            <person name="Adriaenssens E.M."/>
            <person name="Foster-Nyarko E."/>
            <person name="Jarju S."/>
            <person name="Secka A."/>
            <person name="Antonio M."/>
            <person name="Oren A."/>
            <person name="Chaudhuri R."/>
            <person name="La Ragione R.M."/>
            <person name="Hildebrand F."/>
            <person name="Pallen M.J."/>
        </authorList>
    </citation>
    <scope>NUCLEOTIDE SEQUENCE [LARGE SCALE GENOMIC DNA]</scope>
    <source>
        <strain evidence="7 8">Sa5YUA1</strain>
    </source>
</reference>
<feature type="binding site" evidence="6">
    <location>
        <begin position="118"/>
        <end position="120"/>
    </location>
    <ligand>
        <name>substrate</name>
    </ligand>
</feature>
<dbReference type="SUPFAM" id="SSF102546">
    <property type="entry name" value="RbsD-like"/>
    <property type="match status" value="1"/>
</dbReference>
<evidence type="ECO:0000313" key="7">
    <source>
        <dbReference type="EMBL" id="MBD7936253.1"/>
    </source>
</evidence>
<comment type="catalytic activity">
    <reaction evidence="1 6">
        <text>beta-D-ribopyranose = beta-D-ribofuranose</text>
        <dbReference type="Rhea" id="RHEA:25432"/>
        <dbReference type="ChEBI" id="CHEBI:27476"/>
        <dbReference type="ChEBI" id="CHEBI:47002"/>
        <dbReference type="EC" id="5.4.99.62"/>
    </reaction>
</comment>
<evidence type="ECO:0000256" key="2">
    <source>
        <dbReference type="ARBA" id="ARBA00012862"/>
    </source>
</evidence>
<comment type="similarity">
    <text evidence="6">Belongs to the RbsD / FucU family. RbsD subfamily.</text>
</comment>
<sequence>MKKQGMLNSEIAKVISDMGHTDTIVIADCGLPIPDGVKKIDLALKIGTPSFLDVLNELEKELMIERVTLADEMKTDNQPLFLTIKDKFTHCDYVSHETFKKETKKAKAIIRTGEASPYANIILTSGVIF</sequence>
<comment type="subunit">
    <text evidence="6">Homodecamer.</text>
</comment>
<organism evidence="7 8">
    <name type="scientific">Cytobacillus stercorigallinarum</name>
    <dbReference type="NCBI Taxonomy" id="2762240"/>
    <lineage>
        <taxon>Bacteria</taxon>
        <taxon>Bacillati</taxon>
        <taxon>Bacillota</taxon>
        <taxon>Bacilli</taxon>
        <taxon>Bacillales</taxon>
        <taxon>Bacillaceae</taxon>
        <taxon>Cytobacillus</taxon>
    </lineage>
</organism>
<evidence type="ECO:0000313" key="8">
    <source>
        <dbReference type="Proteomes" id="UP000657931"/>
    </source>
</evidence>
<dbReference type="NCBIfam" id="NF008761">
    <property type="entry name" value="PRK11797.1"/>
    <property type="match status" value="1"/>
</dbReference>
<name>A0ABR8QL59_9BACI</name>
<protein>
    <recommendedName>
        <fullName evidence="2 6">D-ribose pyranase</fullName>
        <ecNumber evidence="2 6">5.4.99.62</ecNumber>
    </recommendedName>
</protein>
<evidence type="ECO:0000256" key="1">
    <source>
        <dbReference type="ARBA" id="ARBA00000223"/>
    </source>
</evidence>
<gene>
    <name evidence="6 7" type="primary">rbsD</name>
    <name evidence="7" type="ORF">H9655_04370</name>
</gene>